<evidence type="ECO:0000256" key="2">
    <source>
        <dbReference type="ARBA" id="ARBA00023319"/>
    </source>
</evidence>
<feature type="signal peptide" evidence="3">
    <location>
        <begin position="1"/>
        <end position="19"/>
    </location>
</feature>
<evidence type="ECO:0000313" key="5">
    <source>
        <dbReference type="Ensembl" id="ENSDNVP00000027208.1"/>
    </source>
</evidence>
<sequence length="215" mass="23920">SICLLKFLILQSFLLQADSLQFCGSIPPFFIRKPVVHKLIEGGSIIFECQVGGNPKPHVYWKKGGVPLTTGYRYFEYHTLILPYAGVQDEGEYTCVASNVHGETACSAHLCVRHQIPGAPRFARTPDSVQCAPGFTAVFEYTVAGEPYPDVQWFKGSERLFSDARHSVVHHPDGSGSLTVQECMEEDGGIYTCRALKRWHDHFTFGPPQDLQSGK</sequence>
<dbReference type="InterPro" id="IPR013783">
    <property type="entry name" value="Ig-like_fold"/>
</dbReference>
<dbReference type="SMART" id="SM00408">
    <property type="entry name" value="IGc2"/>
    <property type="match status" value="2"/>
</dbReference>
<keyword evidence="6" id="KW-1185">Reference proteome</keyword>
<reference evidence="5" key="1">
    <citation type="submission" date="2025-08" db="UniProtKB">
        <authorList>
            <consortium name="Ensembl"/>
        </authorList>
    </citation>
    <scope>IDENTIFICATION</scope>
</reference>
<dbReference type="InterPro" id="IPR013098">
    <property type="entry name" value="Ig_I-set"/>
</dbReference>
<dbReference type="SMART" id="SM00409">
    <property type="entry name" value="IG"/>
    <property type="match status" value="2"/>
</dbReference>
<dbReference type="GO" id="GO:0004672">
    <property type="term" value="F:protein kinase activity"/>
    <property type="evidence" value="ECO:0007669"/>
    <property type="project" value="TreeGrafter"/>
</dbReference>
<dbReference type="PANTHER" id="PTHR47633">
    <property type="entry name" value="IMMUNOGLOBULIN"/>
    <property type="match status" value="1"/>
</dbReference>
<reference evidence="5" key="2">
    <citation type="submission" date="2025-09" db="UniProtKB">
        <authorList>
            <consortium name="Ensembl"/>
        </authorList>
    </citation>
    <scope>IDENTIFICATION</scope>
</reference>
<dbReference type="InterPro" id="IPR003598">
    <property type="entry name" value="Ig_sub2"/>
</dbReference>
<dbReference type="PANTHER" id="PTHR47633:SF16">
    <property type="entry name" value="CAVP-TARGET PROTEIN-LIKE"/>
    <property type="match status" value="1"/>
</dbReference>
<evidence type="ECO:0000259" key="4">
    <source>
        <dbReference type="PROSITE" id="PS50835"/>
    </source>
</evidence>
<protein>
    <recommendedName>
        <fullName evidence="4">Ig-like domain-containing protein</fullName>
    </recommendedName>
</protein>
<name>A0A8C4KTI5_DRONO</name>
<feature type="chain" id="PRO_5034616230" description="Ig-like domain-containing protein" evidence="3">
    <location>
        <begin position="20"/>
        <end position="215"/>
    </location>
</feature>
<dbReference type="PROSITE" id="PS50835">
    <property type="entry name" value="IG_LIKE"/>
    <property type="match status" value="2"/>
</dbReference>
<dbReference type="Gene3D" id="2.60.40.10">
    <property type="entry name" value="Immunoglobulins"/>
    <property type="match status" value="2"/>
</dbReference>
<evidence type="ECO:0000256" key="3">
    <source>
        <dbReference type="SAM" id="SignalP"/>
    </source>
</evidence>
<accession>A0A8C4KTI5</accession>
<evidence type="ECO:0000256" key="1">
    <source>
        <dbReference type="ARBA" id="ARBA00023157"/>
    </source>
</evidence>
<dbReference type="SUPFAM" id="SSF48726">
    <property type="entry name" value="Immunoglobulin"/>
    <property type="match status" value="2"/>
</dbReference>
<dbReference type="FunFam" id="2.60.40.10:FF:000714">
    <property type="entry name" value="Titin novex-3"/>
    <property type="match status" value="1"/>
</dbReference>
<dbReference type="Pfam" id="PF07679">
    <property type="entry name" value="I-set"/>
    <property type="match status" value="2"/>
</dbReference>
<dbReference type="FunFam" id="2.60.40.10:FF:000032">
    <property type="entry name" value="palladin isoform X1"/>
    <property type="match status" value="1"/>
</dbReference>
<dbReference type="InterPro" id="IPR003599">
    <property type="entry name" value="Ig_sub"/>
</dbReference>
<keyword evidence="1" id="KW-1015">Disulfide bond</keyword>
<keyword evidence="2" id="KW-0393">Immunoglobulin domain</keyword>
<dbReference type="Proteomes" id="UP000694423">
    <property type="component" value="Unplaced"/>
</dbReference>
<proteinExistence type="predicted"/>
<feature type="domain" description="Ig-like" evidence="4">
    <location>
        <begin position="28"/>
        <end position="111"/>
    </location>
</feature>
<dbReference type="InterPro" id="IPR036179">
    <property type="entry name" value="Ig-like_dom_sf"/>
</dbReference>
<dbReference type="AlphaFoldDB" id="A0A8C4KTI5"/>
<keyword evidence="3" id="KW-0732">Signal</keyword>
<evidence type="ECO:0000313" key="6">
    <source>
        <dbReference type="Proteomes" id="UP000694423"/>
    </source>
</evidence>
<organism evidence="5 6">
    <name type="scientific">Dromaius novaehollandiae</name>
    <name type="common">Emu</name>
    <dbReference type="NCBI Taxonomy" id="8790"/>
    <lineage>
        <taxon>Eukaryota</taxon>
        <taxon>Metazoa</taxon>
        <taxon>Chordata</taxon>
        <taxon>Craniata</taxon>
        <taxon>Vertebrata</taxon>
        <taxon>Euteleostomi</taxon>
        <taxon>Archelosauria</taxon>
        <taxon>Archosauria</taxon>
        <taxon>Dinosauria</taxon>
        <taxon>Saurischia</taxon>
        <taxon>Theropoda</taxon>
        <taxon>Coelurosauria</taxon>
        <taxon>Aves</taxon>
        <taxon>Palaeognathae</taxon>
        <taxon>Casuariiformes</taxon>
        <taxon>Dromaiidae</taxon>
        <taxon>Dromaius</taxon>
    </lineage>
</organism>
<feature type="domain" description="Ig-like" evidence="4">
    <location>
        <begin position="120"/>
        <end position="195"/>
    </location>
</feature>
<dbReference type="InterPro" id="IPR007110">
    <property type="entry name" value="Ig-like_dom"/>
</dbReference>
<dbReference type="Ensembl" id="ENSDNVT00000032837.1">
    <property type="protein sequence ID" value="ENSDNVP00000027208.1"/>
    <property type="gene ID" value="ENSDNVG00000018885.1"/>
</dbReference>